<dbReference type="Proteomes" id="UP000613266">
    <property type="component" value="Unassembled WGS sequence"/>
</dbReference>
<comment type="caution">
    <text evidence="1">The sequence shown here is derived from an EMBL/GenBank/DDBJ whole genome shotgun (WGS) entry which is preliminary data.</text>
</comment>
<accession>A0A931J776</accession>
<dbReference type="EMBL" id="JAEDAK010000007">
    <property type="protein sequence ID" value="MBH9577612.1"/>
    <property type="molecule type" value="Genomic_DNA"/>
</dbReference>
<dbReference type="RefSeq" id="WP_198111381.1">
    <property type="nucleotide sequence ID" value="NZ_JAEDAK010000007.1"/>
</dbReference>
<evidence type="ECO:0000313" key="2">
    <source>
        <dbReference type="Proteomes" id="UP000613266"/>
    </source>
</evidence>
<name>A0A931J776_9BURK</name>
<dbReference type="NCBIfam" id="TIGR02595">
    <property type="entry name" value="PEP_CTERM"/>
    <property type="match status" value="1"/>
</dbReference>
<gene>
    <name evidence="1" type="ORF">I7X39_11935</name>
</gene>
<dbReference type="AlphaFoldDB" id="A0A931J776"/>
<reference evidence="1" key="1">
    <citation type="submission" date="2020-12" db="EMBL/GenBank/DDBJ databases">
        <title>The genome sequence of Inhella sp. 1Y17.</title>
        <authorList>
            <person name="Liu Y."/>
        </authorList>
    </citation>
    <scope>NUCLEOTIDE SEQUENCE</scope>
    <source>
        <strain evidence="1">1Y17</strain>
    </source>
</reference>
<organism evidence="1 2">
    <name type="scientific">Inhella proteolytica</name>
    <dbReference type="NCBI Taxonomy" id="2795029"/>
    <lineage>
        <taxon>Bacteria</taxon>
        <taxon>Pseudomonadati</taxon>
        <taxon>Pseudomonadota</taxon>
        <taxon>Betaproteobacteria</taxon>
        <taxon>Burkholderiales</taxon>
        <taxon>Sphaerotilaceae</taxon>
        <taxon>Inhella</taxon>
    </lineage>
</organism>
<proteinExistence type="predicted"/>
<protein>
    <submittedName>
        <fullName evidence="1">PEP-CTERM sorting domain-containing protein</fullName>
    </submittedName>
</protein>
<evidence type="ECO:0000313" key="1">
    <source>
        <dbReference type="EMBL" id="MBH9577612.1"/>
    </source>
</evidence>
<sequence length="209" mass="22187">MLVLLIQLATPATAAPTLRLQGPESLLPGQNFSLQLRLDQPFDGLPPGDALLFFGLQLQLNGLHLLGFEPAPGWSDDSPWLGPDVIAASRFPGLVDFGQSSEVLGWLRFEVLQPGAVVVDLAAAAGELSLGLGYWHGGSLAAGARWEGVAVPEPGGVGLLCFALLAAWLGTRRRAGLMARCVTARGVFNPTPRPAFLCLAKETRGKEWR</sequence>
<dbReference type="InterPro" id="IPR013424">
    <property type="entry name" value="Ice-binding_C"/>
</dbReference>
<keyword evidence="2" id="KW-1185">Reference proteome</keyword>